<gene>
    <name evidence="1" type="ORF">MM415A01183_0016</name>
    <name evidence="2" type="ORF">MM415B03397_0016</name>
    <name evidence="3" type="ORF">TM448B02918_0016</name>
</gene>
<sequence length="48" mass="5806">MNDKIEKLINWLEKQIIQCERKIDKGGPFYELQAEKEAYEKTLEKIYS</sequence>
<dbReference type="EMBL" id="MT142980">
    <property type="protein sequence ID" value="QJA91343.1"/>
    <property type="molecule type" value="Genomic_DNA"/>
</dbReference>
<dbReference type="EMBL" id="MT144973">
    <property type="protein sequence ID" value="QJI02086.1"/>
    <property type="molecule type" value="Genomic_DNA"/>
</dbReference>
<proteinExistence type="predicted"/>
<accession>A0A6M3LA18</accession>
<dbReference type="AlphaFoldDB" id="A0A6M3LA18"/>
<protein>
    <submittedName>
        <fullName evidence="2">Uncharacterized protein</fullName>
    </submittedName>
</protein>
<evidence type="ECO:0000313" key="1">
    <source>
        <dbReference type="EMBL" id="QJA77930.1"/>
    </source>
</evidence>
<evidence type="ECO:0000313" key="3">
    <source>
        <dbReference type="EMBL" id="QJI02086.1"/>
    </source>
</evidence>
<organism evidence="2">
    <name type="scientific">viral metagenome</name>
    <dbReference type="NCBI Taxonomy" id="1070528"/>
    <lineage>
        <taxon>unclassified sequences</taxon>
        <taxon>metagenomes</taxon>
        <taxon>organismal metagenomes</taxon>
    </lineage>
</organism>
<name>A0A6M3LA18_9ZZZZ</name>
<evidence type="ECO:0000313" key="2">
    <source>
        <dbReference type="EMBL" id="QJA91343.1"/>
    </source>
</evidence>
<dbReference type="EMBL" id="MT142310">
    <property type="protein sequence ID" value="QJA77930.1"/>
    <property type="molecule type" value="Genomic_DNA"/>
</dbReference>
<reference evidence="2" key="1">
    <citation type="submission" date="2020-03" db="EMBL/GenBank/DDBJ databases">
        <title>The deep terrestrial virosphere.</title>
        <authorList>
            <person name="Holmfeldt K."/>
            <person name="Nilsson E."/>
            <person name="Simone D."/>
            <person name="Lopez-Fernandez M."/>
            <person name="Wu X."/>
            <person name="de Brujin I."/>
            <person name="Lundin D."/>
            <person name="Andersson A."/>
            <person name="Bertilsson S."/>
            <person name="Dopson M."/>
        </authorList>
    </citation>
    <scope>NUCLEOTIDE SEQUENCE</scope>
    <source>
        <strain evidence="1">MM415A01183</strain>
        <strain evidence="2">MM415B03397</strain>
        <strain evidence="3">TM448B02918</strain>
    </source>
</reference>